<gene>
    <name evidence="1" type="ORF">ACFFSA_35225</name>
</gene>
<proteinExistence type="predicted"/>
<evidence type="ECO:0000313" key="2">
    <source>
        <dbReference type="Proteomes" id="UP001589532"/>
    </source>
</evidence>
<keyword evidence="2" id="KW-1185">Reference proteome</keyword>
<accession>A0ABV5S9J6</accession>
<organism evidence="1 2">
    <name type="scientific">Nonomuraea helvata</name>
    <dbReference type="NCBI Taxonomy" id="37484"/>
    <lineage>
        <taxon>Bacteria</taxon>
        <taxon>Bacillati</taxon>
        <taxon>Actinomycetota</taxon>
        <taxon>Actinomycetes</taxon>
        <taxon>Streptosporangiales</taxon>
        <taxon>Streptosporangiaceae</taxon>
        <taxon>Nonomuraea</taxon>
    </lineage>
</organism>
<name>A0ABV5S9J6_9ACTN</name>
<evidence type="ECO:0000313" key="1">
    <source>
        <dbReference type="EMBL" id="MFB9628366.1"/>
    </source>
</evidence>
<sequence>MIVIIWHVLATGTPYHELGEDYFITRKDPEKEAQRLIAKLQALGHKVTVEAATA</sequence>
<protein>
    <recommendedName>
        <fullName evidence="3">Transposase</fullName>
    </recommendedName>
</protein>
<dbReference type="RefSeq" id="WP_344998382.1">
    <property type="nucleotide sequence ID" value="NZ_BAAAXV010000009.1"/>
</dbReference>
<evidence type="ECO:0008006" key="3">
    <source>
        <dbReference type="Google" id="ProtNLM"/>
    </source>
</evidence>
<comment type="caution">
    <text evidence="1">The sequence shown here is derived from an EMBL/GenBank/DDBJ whole genome shotgun (WGS) entry which is preliminary data.</text>
</comment>
<dbReference type="EMBL" id="JBHMBW010000040">
    <property type="protein sequence ID" value="MFB9628366.1"/>
    <property type="molecule type" value="Genomic_DNA"/>
</dbReference>
<reference evidence="1 2" key="1">
    <citation type="submission" date="2024-09" db="EMBL/GenBank/DDBJ databases">
        <authorList>
            <person name="Sun Q."/>
            <person name="Mori K."/>
        </authorList>
    </citation>
    <scope>NUCLEOTIDE SEQUENCE [LARGE SCALE GENOMIC DNA]</scope>
    <source>
        <strain evidence="1 2">JCM 3143</strain>
    </source>
</reference>
<dbReference type="Proteomes" id="UP001589532">
    <property type="component" value="Unassembled WGS sequence"/>
</dbReference>